<evidence type="ECO:0000256" key="1">
    <source>
        <dbReference type="ARBA" id="ARBA00023125"/>
    </source>
</evidence>
<dbReference type="EMBL" id="CP080429">
    <property type="protein sequence ID" value="QYJ69159.1"/>
    <property type="molecule type" value="Genomic_DNA"/>
</dbReference>
<evidence type="ECO:0000259" key="3">
    <source>
        <dbReference type="PROSITE" id="PS50943"/>
    </source>
</evidence>
<accession>A0ABX8VEW0</accession>
<keyword evidence="2" id="KW-0472">Membrane</keyword>
<dbReference type="SMART" id="SM00530">
    <property type="entry name" value="HTH_XRE"/>
    <property type="match status" value="1"/>
</dbReference>
<evidence type="ECO:0000256" key="2">
    <source>
        <dbReference type="SAM" id="Phobius"/>
    </source>
</evidence>
<dbReference type="CDD" id="cd00093">
    <property type="entry name" value="HTH_XRE"/>
    <property type="match status" value="1"/>
</dbReference>
<gene>
    <name evidence="4" type="ORF">K1I41_04515</name>
</gene>
<dbReference type="Gene3D" id="1.10.260.40">
    <property type="entry name" value="lambda repressor-like DNA-binding domains"/>
    <property type="match status" value="1"/>
</dbReference>
<keyword evidence="5" id="KW-1185">Reference proteome</keyword>
<dbReference type="InterPro" id="IPR010982">
    <property type="entry name" value="Lambda_DNA-bd_dom_sf"/>
</dbReference>
<name>A0ABX8VEW0_9FLAO</name>
<feature type="transmembrane region" description="Helical" evidence="2">
    <location>
        <begin position="206"/>
        <end position="227"/>
    </location>
</feature>
<dbReference type="PANTHER" id="PTHR46558:SF4">
    <property type="entry name" value="DNA-BIDING PHAGE PROTEIN"/>
    <property type="match status" value="1"/>
</dbReference>
<dbReference type="PROSITE" id="PS50943">
    <property type="entry name" value="HTH_CROC1"/>
    <property type="match status" value="1"/>
</dbReference>
<dbReference type="Pfam" id="PF01381">
    <property type="entry name" value="HTH_3"/>
    <property type="match status" value="1"/>
</dbReference>
<proteinExistence type="predicted"/>
<keyword evidence="1" id="KW-0238">DNA-binding</keyword>
<evidence type="ECO:0000313" key="5">
    <source>
        <dbReference type="Proteomes" id="UP000825381"/>
    </source>
</evidence>
<dbReference type="SUPFAM" id="SSF47413">
    <property type="entry name" value="lambda repressor-like DNA-binding domains"/>
    <property type="match status" value="1"/>
</dbReference>
<protein>
    <submittedName>
        <fullName evidence="4">Helix-turn-helix domain-containing protein</fullName>
    </submittedName>
</protein>
<dbReference type="InterPro" id="IPR001387">
    <property type="entry name" value="Cro/C1-type_HTH"/>
</dbReference>
<organism evidence="4 5">
    <name type="scientific">Flavobacterium litorale</name>
    <dbReference type="NCBI Taxonomy" id="2856519"/>
    <lineage>
        <taxon>Bacteria</taxon>
        <taxon>Pseudomonadati</taxon>
        <taxon>Bacteroidota</taxon>
        <taxon>Flavobacteriia</taxon>
        <taxon>Flavobacteriales</taxon>
        <taxon>Flavobacteriaceae</taxon>
        <taxon>Flavobacterium</taxon>
    </lineage>
</organism>
<evidence type="ECO:0000313" key="4">
    <source>
        <dbReference type="EMBL" id="QYJ69159.1"/>
    </source>
</evidence>
<keyword evidence="2" id="KW-0812">Transmembrane</keyword>
<feature type="domain" description="HTH cro/C1-type" evidence="3">
    <location>
        <begin position="8"/>
        <end position="62"/>
    </location>
</feature>
<reference evidence="4 5" key="1">
    <citation type="submission" date="2021-07" db="EMBL/GenBank/DDBJ databases">
        <title>Flavobacterium WSW3-B6 sp.nov, isolated from seaweed.</title>
        <authorList>
            <person name="Muhammad N."/>
            <person name="Ho H."/>
            <person name="Lee Y.-J."/>
            <person name="Nguyen T."/>
            <person name="Ho J."/>
            <person name="Kim S.-G."/>
        </authorList>
    </citation>
    <scope>NUCLEOTIDE SEQUENCE [LARGE SCALE GENOMIC DNA]</scope>
    <source>
        <strain evidence="4 5">WSW3-B6</strain>
    </source>
</reference>
<dbReference type="RefSeq" id="WP_220641494.1">
    <property type="nucleotide sequence ID" value="NZ_CP080429.1"/>
</dbReference>
<dbReference type="PANTHER" id="PTHR46558">
    <property type="entry name" value="TRACRIPTIONAL REGULATORY PROTEIN-RELATED-RELATED"/>
    <property type="match status" value="1"/>
</dbReference>
<keyword evidence="2" id="KW-1133">Transmembrane helix</keyword>
<sequence length="254" mass="28180">MMMLGKNLKKIRSVHGMSQQEFAELFDLKRATLGAYEEDRSNPKLETVVKIAKHFSITIEDLLTKELTVNQLLRFNEAITVVPKETKSNNIQGIVCITNDNKADFIAQYGAANNISNIQLPHLYLPHVSGDNKLALVIDDLTMSGGAHGFLPNDVVIGNKVPTTEIAKTNNELVLVATADALYFRKMNHQDDTVVLQANHPGVAPVAIATTAIIGVWVIVHVFRYTLPNNNSEMEQRLAQLESTIALLRQKPSW</sequence>
<dbReference type="Proteomes" id="UP000825381">
    <property type="component" value="Chromosome"/>
</dbReference>